<dbReference type="GeneID" id="84207817"/>
<dbReference type="EMBL" id="JAVIDA010000014">
    <property type="protein sequence ID" value="MDQ9072038.1"/>
    <property type="molecule type" value="Genomic_DNA"/>
</dbReference>
<dbReference type="SUPFAM" id="SSF110857">
    <property type="entry name" value="Gamma-glutamyl cyclotransferase-like"/>
    <property type="match status" value="1"/>
</dbReference>
<protein>
    <submittedName>
        <fullName evidence="2">Gamma-glutamylcyclotransferase family protein</fullName>
    </submittedName>
</protein>
<dbReference type="CDD" id="cd06661">
    <property type="entry name" value="GGCT_like"/>
    <property type="match status" value="1"/>
</dbReference>
<evidence type="ECO:0000313" key="3">
    <source>
        <dbReference type="Proteomes" id="UP001243195"/>
    </source>
</evidence>
<gene>
    <name evidence="2" type="ORF">RFH51_11270</name>
</gene>
<dbReference type="AlphaFoldDB" id="A0AAW8JIG2"/>
<comment type="caution">
    <text evidence="2">The sequence shown here is derived from an EMBL/GenBank/DDBJ whole genome shotgun (WGS) entry which is preliminary data.</text>
</comment>
<proteinExistence type="predicted"/>
<accession>A0AAW8JIG2</accession>
<name>A0AAW8JIG2_9GAMM</name>
<dbReference type="Proteomes" id="UP001243195">
    <property type="component" value="Unassembled WGS sequence"/>
</dbReference>
<dbReference type="InterPro" id="IPR009288">
    <property type="entry name" value="AIG2-like_dom"/>
</dbReference>
<dbReference type="Pfam" id="PF06094">
    <property type="entry name" value="GGACT"/>
    <property type="match status" value="1"/>
</dbReference>
<dbReference type="InterPro" id="IPR036568">
    <property type="entry name" value="GGCT-like_sf"/>
</dbReference>
<sequence length="108" mass="12463">MDCLFTYGTLCPDRENHHIVAPILGTWQKGYVNGVVHTLDWGPDLGLPAIVLNPEDPKVKGYFLISDQLQDHWQRLDEFEGFQYERVQVVGYLESGEIQHAWVYVMKS</sequence>
<reference evidence="2" key="1">
    <citation type="submission" date="2023-08" db="EMBL/GenBank/DDBJ databases">
        <title>Emergence of clinically-relevant ST2 carbapenem-resistant Acinetobacter baumannii strains in hospital sewages in Zhejiang, East of China.</title>
        <authorList>
            <person name="Kaichao C."/>
            <person name="Zhang R."/>
        </authorList>
    </citation>
    <scope>NUCLEOTIDE SEQUENCE</scope>
    <source>
        <strain evidence="2">M-SY-60</strain>
    </source>
</reference>
<evidence type="ECO:0000259" key="1">
    <source>
        <dbReference type="Pfam" id="PF06094"/>
    </source>
</evidence>
<dbReference type="Gene3D" id="3.10.490.10">
    <property type="entry name" value="Gamma-glutamyl cyclotransferase-like"/>
    <property type="match status" value="1"/>
</dbReference>
<dbReference type="InterPro" id="IPR013024">
    <property type="entry name" value="GGCT-like"/>
</dbReference>
<feature type="domain" description="Gamma-glutamylcyclotransferase AIG2-like" evidence="1">
    <location>
        <begin position="4"/>
        <end position="107"/>
    </location>
</feature>
<dbReference type="RefSeq" id="WP_004854771.1">
    <property type="nucleotide sequence ID" value="NZ_BBLI01000009.1"/>
</dbReference>
<evidence type="ECO:0000313" key="2">
    <source>
        <dbReference type="EMBL" id="MDQ9072038.1"/>
    </source>
</evidence>
<organism evidence="2 3">
    <name type="scientific">Acinetobacter gerneri</name>
    <dbReference type="NCBI Taxonomy" id="202952"/>
    <lineage>
        <taxon>Bacteria</taxon>
        <taxon>Pseudomonadati</taxon>
        <taxon>Pseudomonadota</taxon>
        <taxon>Gammaproteobacteria</taxon>
        <taxon>Moraxellales</taxon>
        <taxon>Moraxellaceae</taxon>
        <taxon>Acinetobacter</taxon>
    </lineage>
</organism>